<dbReference type="PANTHER" id="PTHR46128">
    <property type="entry name" value="MITOCHONDRIAL GROUP I INTRON SPLICING FACTOR CCM1"/>
    <property type="match status" value="1"/>
</dbReference>
<dbReference type="Gene3D" id="1.25.40.10">
    <property type="entry name" value="Tetratricopeptide repeat domain"/>
    <property type="match status" value="1"/>
</dbReference>
<comment type="similarity">
    <text evidence="1">Belongs to the PPR family. P subfamily.</text>
</comment>
<evidence type="ECO:0008006" key="6">
    <source>
        <dbReference type="Google" id="ProtNLM"/>
    </source>
</evidence>
<dbReference type="AlphaFoldDB" id="A0AAD3TEH3"/>
<protein>
    <recommendedName>
        <fullName evidence="6">Pentatricopeptide repeat-containing protein</fullName>
    </recommendedName>
</protein>
<dbReference type="NCBIfam" id="TIGR00756">
    <property type="entry name" value="PPR"/>
    <property type="match status" value="1"/>
</dbReference>
<dbReference type="InterPro" id="IPR050872">
    <property type="entry name" value="PPR_P_subfamily"/>
</dbReference>
<dbReference type="Pfam" id="PF01535">
    <property type="entry name" value="PPR"/>
    <property type="match status" value="1"/>
</dbReference>
<evidence type="ECO:0000313" key="5">
    <source>
        <dbReference type="Proteomes" id="UP001279734"/>
    </source>
</evidence>
<evidence type="ECO:0000256" key="3">
    <source>
        <dbReference type="PROSITE-ProRule" id="PRU00708"/>
    </source>
</evidence>
<keyword evidence="2" id="KW-0677">Repeat</keyword>
<dbReference type="EMBL" id="BSYO01000033">
    <property type="protein sequence ID" value="GMH27713.1"/>
    <property type="molecule type" value="Genomic_DNA"/>
</dbReference>
<evidence type="ECO:0000313" key="4">
    <source>
        <dbReference type="EMBL" id="GMH27713.1"/>
    </source>
</evidence>
<feature type="repeat" description="PPR" evidence="3">
    <location>
        <begin position="155"/>
        <end position="189"/>
    </location>
</feature>
<keyword evidence="5" id="KW-1185">Reference proteome</keyword>
<gene>
    <name evidence="4" type="ORF">Nepgr_029556</name>
</gene>
<dbReference type="PROSITE" id="PS51375">
    <property type="entry name" value="PPR"/>
    <property type="match status" value="1"/>
</dbReference>
<dbReference type="InterPro" id="IPR002885">
    <property type="entry name" value="PPR_rpt"/>
</dbReference>
<name>A0AAD3TEH3_NEPGR</name>
<organism evidence="4 5">
    <name type="scientific">Nepenthes gracilis</name>
    <name type="common">Slender pitcher plant</name>
    <dbReference type="NCBI Taxonomy" id="150966"/>
    <lineage>
        <taxon>Eukaryota</taxon>
        <taxon>Viridiplantae</taxon>
        <taxon>Streptophyta</taxon>
        <taxon>Embryophyta</taxon>
        <taxon>Tracheophyta</taxon>
        <taxon>Spermatophyta</taxon>
        <taxon>Magnoliopsida</taxon>
        <taxon>eudicotyledons</taxon>
        <taxon>Gunneridae</taxon>
        <taxon>Pentapetalae</taxon>
        <taxon>Caryophyllales</taxon>
        <taxon>Nepenthaceae</taxon>
        <taxon>Nepenthes</taxon>
    </lineage>
</organism>
<dbReference type="PANTHER" id="PTHR46128:SF211">
    <property type="entry name" value="PENTACOTRIPEPTIDE-REPEAT REGION OF PRORP DOMAIN-CONTAINING PROTEIN"/>
    <property type="match status" value="1"/>
</dbReference>
<proteinExistence type="inferred from homology"/>
<evidence type="ECO:0000256" key="2">
    <source>
        <dbReference type="ARBA" id="ARBA00022737"/>
    </source>
</evidence>
<accession>A0AAD3TEH3</accession>
<sequence>MLPDQLQMKQLLKLRRLFPSKPHSLRPFSSSSLSTPENVSLSPEEIAKINLLMPRLCNSDRVRDAVRLAEAALMAASPPPKSLSISILVDRLSENPDMADSMALLNRLKHNPRTHFSLLAVIHMLLSSYFGKKKPKEALKVFNWMLRPDSPSPPNPAVYGVLICGFCGNSMLFEGLKVLRQMISSNCALEMEVRMAVYRGLLREARIREAKELNEKLECIGDGVSDGAEKVLKLIDEIISKWEV</sequence>
<dbReference type="Proteomes" id="UP001279734">
    <property type="component" value="Unassembled WGS sequence"/>
</dbReference>
<dbReference type="InterPro" id="IPR011990">
    <property type="entry name" value="TPR-like_helical_dom_sf"/>
</dbReference>
<reference evidence="4" key="1">
    <citation type="submission" date="2023-05" db="EMBL/GenBank/DDBJ databases">
        <title>Nepenthes gracilis genome sequencing.</title>
        <authorList>
            <person name="Fukushima K."/>
        </authorList>
    </citation>
    <scope>NUCLEOTIDE SEQUENCE</scope>
    <source>
        <strain evidence="4">SING2019-196</strain>
    </source>
</reference>
<comment type="caution">
    <text evidence="4">The sequence shown here is derived from an EMBL/GenBank/DDBJ whole genome shotgun (WGS) entry which is preliminary data.</text>
</comment>
<evidence type="ECO:0000256" key="1">
    <source>
        <dbReference type="ARBA" id="ARBA00007626"/>
    </source>
</evidence>